<proteinExistence type="predicted"/>
<dbReference type="Gene3D" id="3.40.50.410">
    <property type="entry name" value="von Willebrand factor, type A domain"/>
    <property type="match status" value="1"/>
</dbReference>
<dbReference type="Proteomes" id="UP000244924">
    <property type="component" value="Unassembled WGS sequence"/>
</dbReference>
<evidence type="ECO:0008006" key="3">
    <source>
        <dbReference type="Google" id="ProtNLM"/>
    </source>
</evidence>
<protein>
    <recommendedName>
        <fullName evidence="3">VWFA domain-containing protein</fullName>
    </recommendedName>
</protein>
<name>A0A2R8B5K6_9RHOB</name>
<sequence length="169" mass="17923">MFESLAGSPSTKLRIVYFGGGEVSDLGWEQSADIVARRMAEVSCRPGFTDILPSLARFLEKDEAGPASAIILIGDAYEEGPGDVEPLAQQLKSAGIKVFAFLEGEGTEAARAFSAFAEITDGKFARFGDELPLSDLCEGVALLTSGGSKGVKRIRNKNVRLLLSGPPNK</sequence>
<gene>
    <name evidence="1" type="ORF">DEA8626_01437</name>
</gene>
<dbReference type="InterPro" id="IPR036465">
    <property type="entry name" value="vWFA_dom_sf"/>
</dbReference>
<organism evidence="1 2">
    <name type="scientific">Albidovulum aquaemixtae</name>
    <dbReference type="NCBI Taxonomy" id="1542388"/>
    <lineage>
        <taxon>Bacteria</taxon>
        <taxon>Pseudomonadati</taxon>
        <taxon>Pseudomonadota</taxon>
        <taxon>Alphaproteobacteria</taxon>
        <taxon>Rhodobacterales</taxon>
        <taxon>Paracoccaceae</taxon>
        <taxon>Albidovulum</taxon>
    </lineage>
</organism>
<keyword evidence="2" id="KW-1185">Reference proteome</keyword>
<reference evidence="1 2" key="1">
    <citation type="submission" date="2018-03" db="EMBL/GenBank/DDBJ databases">
        <authorList>
            <person name="Keele B.F."/>
        </authorList>
    </citation>
    <scope>NUCLEOTIDE SEQUENCE [LARGE SCALE GENOMIC DNA]</scope>
    <source>
        <strain evidence="1 2">CECT 8626</strain>
    </source>
</reference>
<dbReference type="AlphaFoldDB" id="A0A2R8B5K6"/>
<accession>A0A2R8B5K6</accession>
<evidence type="ECO:0000313" key="1">
    <source>
        <dbReference type="EMBL" id="SPH17909.1"/>
    </source>
</evidence>
<evidence type="ECO:0000313" key="2">
    <source>
        <dbReference type="Proteomes" id="UP000244924"/>
    </source>
</evidence>
<dbReference type="EMBL" id="OMOQ01000001">
    <property type="protein sequence ID" value="SPH17909.1"/>
    <property type="molecule type" value="Genomic_DNA"/>
</dbReference>
<dbReference type="SUPFAM" id="SSF53300">
    <property type="entry name" value="vWA-like"/>
    <property type="match status" value="1"/>
</dbReference>